<keyword evidence="2" id="KW-0805">Transcription regulation</keyword>
<dbReference type="InterPro" id="IPR050109">
    <property type="entry name" value="HTH-type_TetR-like_transc_reg"/>
</dbReference>
<feature type="DNA-binding region" description="H-T-H motif" evidence="5">
    <location>
        <begin position="251"/>
        <end position="270"/>
    </location>
</feature>
<dbReference type="Gene3D" id="1.10.357.10">
    <property type="entry name" value="Tetracycline Repressor, domain 2"/>
    <property type="match status" value="2"/>
</dbReference>
<evidence type="ECO:0000256" key="5">
    <source>
        <dbReference type="PROSITE-ProRule" id="PRU00335"/>
    </source>
</evidence>
<evidence type="ECO:0000256" key="3">
    <source>
        <dbReference type="ARBA" id="ARBA00023125"/>
    </source>
</evidence>
<keyword evidence="4" id="KW-0804">Transcription</keyword>
<dbReference type="GO" id="GO:0000976">
    <property type="term" value="F:transcription cis-regulatory region binding"/>
    <property type="evidence" value="ECO:0007669"/>
    <property type="project" value="TreeGrafter"/>
</dbReference>
<dbReference type="PROSITE" id="PS50977">
    <property type="entry name" value="HTH_TETR_2"/>
    <property type="match status" value="2"/>
</dbReference>
<organism evidence="7 8">
    <name type="scientific">Noviherbaspirillum saxi</name>
    <dbReference type="NCBI Taxonomy" id="2320863"/>
    <lineage>
        <taxon>Bacteria</taxon>
        <taxon>Pseudomonadati</taxon>
        <taxon>Pseudomonadota</taxon>
        <taxon>Betaproteobacteria</taxon>
        <taxon>Burkholderiales</taxon>
        <taxon>Oxalobacteraceae</taxon>
        <taxon>Noviherbaspirillum</taxon>
    </lineage>
</organism>
<dbReference type="Pfam" id="PF00440">
    <property type="entry name" value="TetR_N"/>
    <property type="match status" value="2"/>
</dbReference>
<keyword evidence="1" id="KW-0678">Repressor</keyword>
<accession>A0A3A3G2R1</accession>
<keyword evidence="8" id="KW-1185">Reference proteome</keyword>
<dbReference type="OrthoDB" id="9798857at2"/>
<name>A0A3A3G2R1_9BURK</name>
<evidence type="ECO:0000313" key="8">
    <source>
        <dbReference type="Proteomes" id="UP000265955"/>
    </source>
</evidence>
<evidence type="ECO:0000256" key="1">
    <source>
        <dbReference type="ARBA" id="ARBA00022491"/>
    </source>
</evidence>
<dbReference type="InterPro" id="IPR041490">
    <property type="entry name" value="KstR2_TetR_C"/>
</dbReference>
<dbReference type="AlphaFoldDB" id="A0A3A3G2R1"/>
<dbReference type="SUPFAM" id="SSF48498">
    <property type="entry name" value="Tetracyclin repressor-like, C-terminal domain"/>
    <property type="match status" value="1"/>
</dbReference>
<sequence>MVTQSTKTRLTQGVQHSRVLEEAAKILNSHGVSHTSLPKIATRVGVSRAALYHYFEDQEDLVFQSYRRTCEIMARWLSEAVHKGGSAIKIIESFVDGLLDESQPEFASLSEVAFLRTDQRSTISGLYEALWANLVTILRGGVERDELRPCNASIVAQAILGLVSWLPTAQRWRSSEPLSRQDMLDAIKEILIDGIAEDRNATVSYHSLDLSSNDVPIDHIFNAEALAAARQEALLASASWLFNLKGIDATSLEEIADRIGVTKKVIYHNVGDKETLVVECYRRAFRIYERLSQSLLAYDGSKIAAICAASHAVAAASIREDIAPLAPVAGFESLPDPVREQINASAVLLMERYLQVYADGQREGTVRQLHTRAIIAVYPAVFQWLPKWLDLLTPQDRSSAPHELAELLRVGLRAVRKRRRSPGTKRIQAK</sequence>
<protein>
    <submittedName>
        <fullName evidence="7">TetR/AcrR family transcriptional regulator</fullName>
    </submittedName>
</protein>
<dbReference type="PRINTS" id="PR00455">
    <property type="entry name" value="HTHTETR"/>
</dbReference>
<evidence type="ECO:0000259" key="6">
    <source>
        <dbReference type="PROSITE" id="PS50977"/>
    </source>
</evidence>
<dbReference type="RefSeq" id="WP_119772238.1">
    <property type="nucleotide sequence ID" value="NZ_QYUO01000003.1"/>
</dbReference>
<dbReference type="SUPFAM" id="SSF46689">
    <property type="entry name" value="Homeodomain-like"/>
    <property type="match status" value="2"/>
</dbReference>
<dbReference type="InterPro" id="IPR001647">
    <property type="entry name" value="HTH_TetR"/>
</dbReference>
<feature type="domain" description="HTH tetR-type" evidence="6">
    <location>
        <begin position="13"/>
        <end position="73"/>
    </location>
</feature>
<dbReference type="Proteomes" id="UP000265955">
    <property type="component" value="Unassembled WGS sequence"/>
</dbReference>
<evidence type="ECO:0000256" key="4">
    <source>
        <dbReference type="ARBA" id="ARBA00023163"/>
    </source>
</evidence>
<evidence type="ECO:0000313" key="7">
    <source>
        <dbReference type="EMBL" id="RJF92353.1"/>
    </source>
</evidence>
<dbReference type="Pfam" id="PF17932">
    <property type="entry name" value="TetR_C_24"/>
    <property type="match status" value="1"/>
</dbReference>
<feature type="domain" description="HTH tetR-type" evidence="6">
    <location>
        <begin position="228"/>
        <end position="288"/>
    </location>
</feature>
<dbReference type="GO" id="GO:0003700">
    <property type="term" value="F:DNA-binding transcription factor activity"/>
    <property type="evidence" value="ECO:0007669"/>
    <property type="project" value="TreeGrafter"/>
</dbReference>
<dbReference type="PANTHER" id="PTHR30055">
    <property type="entry name" value="HTH-TYPE TRANSCRIPTIONAL REGULATOR RUTR"/>
    <property type="match status" value="1"/>
</dbReference>
<dbReference type="PROSITE" id="PS01081">
    <property type="entry name" value="HTH_TETR_1"/>
    <property type="match status" value="1"/>
</dbReference>
<dbReference type="PANTHER" id="PTHR30055:SF175">
    <property type="entry name" value="HTH-TYPE TRANSCRIPTIONAL REPRESSOR KSTR2"/>
    <property type="match status" value="1"/>
</dbReference>
<dbReference type="Gene3D" id="1.10.10.60">
    <property type="entry name" value="Homeodomain-like"/>
    <property type="match status" value="2"/>
</dbReference>
<gene>
    <name evidence="7" type="ORF">D3871_27410</name>
</gene>
<evidence type="ECO:0000256" key="2">
    <source>
        <dbReference type="ARBA" id="ARBA00023015"/>
    </source>
</evidence>
<proteinExistence type="predicted"/>
<dbReference type="InterPro" id="IPR036271">
    <property type="entry name" value="Tet_transcr_reg_TetR-rel_C_sf"/>
</dbReference>
<dbReference type="InterPro" id="IPR009057">
    <property type="entry name" value="Homeodomain-like_sf"/>
</dbReference>
<keyword evidence="3 5" id="KW-0238">DNA-binding</keyword>
<feature type="DNA-binding region" description="H-T-H motif" evidence="5">
    <location>
        <begin position="36"/>
        <end position="55"/>
    </location>
</feature>
<dbReference type="InterPro" id="IPR023772">
    <property type="entry name" value="DNA-bd_HTH_TetR-type_CS"/>
</dbReference>
<comment type="caution">
    <text evidence="7">The sequence shown here is derived from an EMBL/GenBank/DDBJ whole genome shotgun (WGS) entry which is preliminary data.</text>
</comment>
<dbReference type="EMBL" id="QYUO01000003">
    <property type="protein sequence ID" value="RJF92353.1"/>
    <property type="molecule type" value="Genomic_DNA"/>
</dbReference>
<reference evidence="8" key="1">
    <citation type="submission" date="2018-09" db="EMBL/GenBank/DDBJ databases">
        <authorList>
            <person name="Zhu H."/>
        </authorList>
    </citation>
    <scope>NUCLEOTIDE SEQUENCE [LARGE SCALE GENOMIC DNA]</scope>
    <source>
        <strain evidence="8">K1R23-30</strain>
    </source>
</reference>